<keyword evidence="3" id="KW-1185">Reference proteome</keyword>
<feature type="transmembrane region" description="Helical" evidence="1">
    <location>
        <begin position="120"/>
        <end position="141"/>
    </location>
</feature>
<organism evidence="2 3">
    <name type="scientific">Kineosporia corallincola</name>
    <dbReference type="NCBI Taxonomy" id="2835133"/>
    <lineage>
        <taxon>Bacteria</taxon>
        <taxon>Bacillati</taxon>
        <taxon>Actinomycetota</taxon>
        <taxon>Actinomycetes</taxon>
        <taxon>Kineosporiales</taxon>
        <taxon>Kineosporiaceae</taxon>
        <taxon>Kineosporia</taxon>
    </lineage>
</organism>
<sequence>MALLPLTLSPVVALYVFLIGVYENLFDFIGWEWLFVIAVSYGAGLVLTQILLAGYAQRSDLVITAGIAATCAYFVVVWIFGQDVPLFGSACSGWALALNELVLVLFKAFTSARGSSRDDWATVVLCLVLGYLSIVVFRIFSWQPGAGPEYGAAFAIFTGAQVYFADELNRTLNLRPSTYIKIITPVATAVSLFLYLGVLLQEALIENITDSFFSRLLGVLTMTFLLIFVAYGVVLLRRLGF</sequence>
<feature type="transmembrane region" description="Helical" evidence="1">
    <location>
        <begin position="34"/>
        <end position="54"/>
    </location>
</feature>
<keyword evidence="1" id="KW-0812">Transmembrane</keyword>
<feature type="transmembrane region" description="Helical" evidence="1">
    <location>
        <begin position="86"/>
        <end position="108"/>
    </location>
</feature>
<feature type="transmembrane region" description="Helical" evidence="1">
    <location>
        <begin position="61"/>
        <end position="80"/>
    </location>
</feature>
<gene>
    <name evidence="2" type="ORF">KIH74_06880</name>
</gene>
<comment type="caution">
    <text evidence="2">The sequence shown here is derived from an EMBL/GenBank/DDBJ whole genome shotgun (WGS) entry which is preliminary data.</text>
</comment>
<keyword evidence="1" id="KW-0472">Membrane</keyword>
<dbReference type="EMBL" id="JAHBAY010000002">
    <property type="protein sequence ID" value="MBT0768644.1"/>
    <property type="molecule type" value="Genomic_DNA"/>
</dbReference>
<name>A0ABS5TDZ6_9ACTN</name>
<evidence type="ECO:0000256" key="1">
    <source>
        <dbReference type="SAM" id="Phobius"/>
    </source>
</evidence>
<evidence type="ECO:0000313" key="2">
    <source>
        <dbReference type="EMBL" id="MBT0768644.1"/>
    </source>
</evidence>
<protein>
    <submittedName>
        <fullName evidence="2">Uncharacterized protein</fullName>
    </submittedName>
</protein>
<feature type="transmembrane region" description="Helical" evidence="1">
    <location>
        <begin position="147"/>
        <end position="166"/>
    </location>
</feature>
<dbReference type="RefSeq" id="WP_214154937.1">
    <property type="nucleotide sequence ID" value="NZ_JAHBAY010000002.1"/>
</dbReference>
<keyword evidence="1" id="KW-1133">Transmembrane helix</keyword>
<accession>A0ABS5TDZ6</accession>
<feature type="transmembrane region" description="Helical" evidence="1">
    <location>
        <begin position="178"/>
        <end position="200"/>
    </location>
</feature>
<dbReference type="Proteomes" id="UP001197247">
    <property type="component" value="Unassembled WGS sequence"/>
</dbReference>
<proteinExistence type="predicted"/>
<reference evidence="2 3" key="1">
    <citation type="submission" date="2021-05" db="EMBL/GenBank/DDBJ databases">
        <title>Kineosporia and Streptomyces sp. nov. two new marine actinobacteria isolated from Coral.</title>
        <authorList>
            <person name="Buangrab K."/>
            <person name="Sutthacheep M."/>
            <person name="Yeemin T."/>
            <person name="Harunari E."/>
            <person name="Igarashi Y."/>
            <person name="Kanchanasin P."/>
            <person name="Tanasupawat S."/>
            <person name="Phongsopitanun W."/>
        </authorList>
    </citation>
    <scope>NUCLEOTIDE SEQUENCE [LARGE SCALE GENOMIC DNA]</scope>
    <source>
        <strain evidence="2 3">J2-2</strain>
    </source>
</reference>
<feature type="transmembrane region" description="Helical" evidence="1">
    <location>
        <begin position="212"/>
        <end position="236"/>
    </location>
</feature>
<evidence type="ECO:0000313" key="3">
    <source>
        <dbReference type="Proteomes" id="UP001197247"/>
    </source>
</evidence>